<proteinExistence type="predicted"/>
<sequence>MDGFVPKDKFMHACTVIYSHLHSSLKLFFHFVRLSVYQLFFQNKHVQLTSQISQAFLSMAHITFMRRGQLCQCLRIEVCAFSDPCVTITGIGTIGQTAAPKLIMEMSLLVIRHSYIHHKFTVMPETLFVSVFYRSIICKSTYVCAGWHPIFSFAMKLLKCIRESSK</sequence>
<dbReference type="AlphaFoldDB" id="A0A8J4T8D0"/>
<dbReference type="Proteomes" id="UP000748531">
    <property type="component" value="Unassembled WGS sequence"/>
</dbReference>
<name>A0A8J4T8D0_9TREM</name>
<keyword evidence="2" id="KW-1185">Reference proteome</keyword>
<gene>
    <name evidence="1" type="ORF">PHET_09961</name>
</gene>
<reference evidence="1" key="1">
    <citation type="submission" date="2019-05" db="EMBL/GenBank/DDBJ databases">
        <title>Annotation for the trematode Paragonimus heterotremus.</title>
        <authorList>
            <person name="Choi Y.-J."/>
        </authorList>
    </citation>
    <scope>NUCLEOTIDE SEQUENCE</scope>
    <source>
        <strain evidence="1">LC</strain>
    </source>
</reference>
<accession>A0A8J4T8D0</accession>
<organism evidence="1 2">
    <name type="scientific">Paragonimus heterotremus</name>
    <dbReference type="NCBI Taxonomy" id="100268"/>
    <lineage>
        <taxon>Eukaryota</taxon>
        <taxon>Metazoa</taxon>
        <taxon>Spiralia</taxon>
        <taxon>Lophotrochozoa</taxon>
        <taxon>Platyhelminthes</taxon>
        <taxon>Trematoda</taxon>
        <taxon>Digenea</taxon>
        <taxon>Plagiorchiida</taxon>
        <taxon>Troglotremata</taxon>
        <taxon>Troglotrematidae</taxon>
        <taxon>Paragonimus</taxon>
    </lineage>
</organism>
<comment type="caution">
    <text evidence="1">The sequence shown here is derived from an EMBL/GenBank/DDBJ whole genome shotgun (WGS) entry which is preliminary data.</text>
</comment>
<evidence type="ECO:0000313" key="1">
    <source>
        <dbReference type="EMBL" id="KAF5396764.1"/>
    </source>
</evidence>
<protein>
    <submittedName>
        <fullName evidence="1">Uncharacterized protein</fullName>
    </submittedName>
</protein>
<evidence type="ECO:0000313" key="2">
    <source>
        <dbReference type="Proteomes" id="UP000748531"/>
    </source>
</evidence>
<dbReference type="EMBL" id="LUCH01007389">
    <property type="protein sequence ID" value="KAF5396764.1"/>
    <property type="molecule type" value="Genomic_DNA"/>
</dbReference>